<dbReference type="InterPro" id="IPR011687">
    <property type="entry name" value="Nop53/GLTSCR2"/>
</dbReference>
<feature type="region of interest" description="Disordered" evidence="6">
    <location>
        <begin position="242"/>
        <end position="359"/>
    </location>
</feature>
<feature type="compositionally biased region" description="Basic and acidic residues" evidence="6">
    <location>
        <begin position="285"/>
        <end position="332"/>
    </location>
</feature>
<keyword evidence="7" id="KW-1185">Reference proteome</keyword>
<dbReference type="PIRSF" id="PIRSF017302">
    <property type="entry name" value="Gltscr2"/>
    <property type="match status" value="1"/>
</dbReference>
<keyword evidence="3 5" id="KW-0690">Ribosome biogenesis</keyword>
<feature type="region of interest" description="Disordered" evidence="6">
    <location>
        <begin position="1"/>
        <end position="22"/>
    </location>
</feature>
<organism evidence="8">
    <name type="scientific">Dissoconium aciculare CBS 342.82</name>
    <dbReference type="NCBI Taxonomy" id="1314786"/>
    <lineage>
        <taxon>Eukaryota</taxon>
        <taxon>Fungi</taxon>
        <taxon>Dikarya</taxon>
        <taxon>Ascomycota</taxon>
        <taxon>Pezizomycotina</taxon>
        <taxon>Dothideomycetes</taxon>
        <taxon>Dothideomycetidae</taxon>
        <taxon>Mycosphaerellales</taxon>
        <taxon>Dissoconiaceae</taxon>
        <taxon>Dissoconium</taxon>
    </lineage>
</organism>
<dbReference type="Pfam" id="PF07767">
    <property type="entry name" value="Nop53"/>
    <property type="match status" value="1"/>
</dbReference>
<reference evidence="8" key="1">
    <citation type="submission" date="2020-01" db="EMBL/GenBank/DDBJ databases">
        <authorList>
            <consortium name="DOE Joint Genome Institute"/>
            <person name="Haridas S."/>
            <person name="Albert R."/>
            <person name="Binder M."/>
            <person name="Bloem J."/>
            <person name="Labutti K."/>
            <person name="Salamov A."/>
            <person name="Andreopoulos B."/>
            <person name="Baker S.E."/>
            <person name="Barry K."/>
            <person name="Bills G."/>
            <person name="Bluhm B.H."/>
            <person name="Cannon C."/>
            <person name="Castanera R."/>
            <person name="Culley D.E."/>
            <person name="Daum C."/>
            <person name="Ezra D."/>
            <person name="Gonzalez J.B."/>
            <person name="Henrissat B."/>
            <person name="Kuo A."/>
            <person name="Liang C."/>
            <person name="Lipzen A."/>
            <person name="Lutzoni F."/>
            <person name="Magnuson J."/>
            <person name="Mondo S."/>
            <person name="Nolan M."/>
            <person name="Ohm R."/>
            <person name="Pangilinan J."/>
            <person name="Park H.-J."/>
            <person name="Ramirez L."/>
            <person name="Alfaro M."/>
            <person name="Sun H."/>
            <person name="Tritt A."/>
            <person name="Yoshinaga Y."/>
            <person name="Zwiers L.-H."/>
            <person name="Turgeon B.G."/>
            <person name="Goodwin S.B."/>
            <person name="Spatafora J.W."/>
            <person name="Crous P.W."/>
            <person name="Grigoriev I.V."/>
        </authorList>
    </citation>
    <scope>NUCLEOTIDE SEQUENCE</scope>
    <source>
        <strain evidence="8">CBS 342.82</strain>
    </source>
</reference>
<comment type="function">
    <text evidence="5">May play a role in ribosome biogenesis.</text>
</comment>
<reference evidence="8" key="3">
    <citation type="submission" date="2025-08" db="UniProtKB">
        <authorList>
            <consortium name="RefSeq"/>
        </authorList>
    </citation>
    <scope>IDENTIFICATION</scope>
    <source>
        <strain evidence="8">CBS 342.82</strain>
    </source>
</reference>
<dbReference type="OrthoDB" id="5072at2759"/>
<proteinExistence type="inferred from homology"/>
<evidence type="ECO:0000256" key="3">
    <source>
        <dbReference type="ARBA" id="ARBA00022517"/>
    </source>
</evidence>
<dbReference type="GO" id="GO:0000027">
    <property type="term" value="P:ribosomal large subunit assembly"/>
    <property type="evidence" value="ECO:0007669"/>
    <property type="project" value="UniProtKB-UniRule"/>
</dbReference>
<dbReference type="GO" id="GO:0006364">
    <property type="term" value="P:rRNA processing"/>
    <property type="evidence" value="ECO:0007669"/>
    <property type="project" value="TreeGrafter"/>
</dbReference>
<feature type="compositionally biased region" description="Basic and acidic residues" evidence="6">
    <location>
        <begin position="242"/>
        <end position="254"/>
    </location>
</feature>
<dbReference type="GO" id="GO:0005654">
    <property type="term" value="C:nucleoplasm"/>
    <property type="evidence" value="ECO:0007669"/>
    <property type="project" value="UniProtKB-SubCell"/>
</dbReference>
<evidence type="ECO:0000256" key="1">
    <source>
        <dbReference type="ARBA" id="ARBA00008838"/>
    </source>
</evidence>
<accession>A0A6J3M1D3</accession>
<reference evidence="8" key="2">
    <citation type="submission" date="2020-04" db="EMBL/GenBank/DDBJ databases">
        <authorList>
            <consortium name="NCBI Genome Project"/>
        </authorList>
    </citation>
    <scope>NUCLEOTIDE SEQUENCE</scope>
    <source>
        <strain evidence="8">CBS 342.82</strain>
    </source>
</reference>
<comment type="similarity">
    <text evidence="1 5">Belongs to the NOP53 family.</text>
</comment>
<keyword evidence="4 5" id="KW-0539">Nucleus</keyword>
<evidence type="ECO:0000313" key="8">
    <source>
        <dbReference type="RefSeq" id="XP_033458867.1"/>
    </source>
</evidence>
<sequence>MVITDSVAGPATHSQPSRKGKKAWRKNVDITQIEDGLNVVRDEIIRGGVVSEKTADQLFATDVVGDAEIEKQLRGKKLLRADEILAQRSAVAGLDGRKRKAELEVVPTLGKKQKNGQYISHKDLQRLRRIADNRISLEGEAATHDPWAQTADPAVRPELDFLEPPKPIVAPKTLAHAPIPLTASGKAVASVQKPEGGRSYNPLVGDWSALLQKEGEAAVAAEKDRLALEAAEAEREARLEAEAAKVDAQERDADQYATDYDSEWDGIQSEGEREVFTAKPRPRKTTQERNKVKARKEREAKEKWERNQRIRDAEQNRIKQIAKEVSARDKVQRPGTLIRTTSNGSDSDSDAPDVSLPRRRFGKIDVPDAPLEVVLPEDLQDSLRRLKPEGNLLTDRYRNLLINGKVEVRKKLGQQKKKQTYAREKWTYKDFKLK</sequence>
<dbReference type="PANTHER" id="PTHR14211:SF7">
    <property type="entry name" value="RIBOSOME BIOGENESIS PROTEIN NOP53"/>
    <property type="match status" value="1"/>
</dbReference>
<dbReference type="PANTHER" id="PTHR14211">
    <property type="entry name" value="GLIOMA SUPPRESSOR CANDIDATE REGION GENE 2"/>
    <property type="match status" value="1"/>
</dbReference>
<evidence type="ECO:0000256" key="6">
    <source>
        <dbReference type="SAM" id="MobiDB-lite"/>
    </source>
</evidence>
<dbReference type="Proteomes" id="UP000504637">
    <property type="component" value="Unplaced"/>
</dbReference>
<dbReference type="RefSeq" id="XP_033458867.1">
    <property type="nucleotide sequence ID" value="XM_033603263.1"/>
</dbReference>
<gene>
    <name evidence="8" type="ORF">K489DRAFT_371788</name>
</gene>
<dbReference type="AlphaFoldDB" id="A0A6J3M1D3"/>
<evidence type="ECO:0000256" key="4">
    <source>
        <dbReference type="ARBA" id="ARBA00023242"/>
    </source>
</evidence>
<dbReference type="GO" id="GO:0005730">
    <property type="term" value="C:nucleolus"/>
    <property type="evidence" value="ECO:0007669"/>
    <property type="project" value="UniProtKB-SubCell"/>
</dbReference>
<name>A0A6J3M1D3_9PEZI</name>
<dbReference type="GO" id="GO:0008097">
    <property type="term" value="F:5S rRNA binding"/>
    <property type="evidence" value="ECO:0007669"/>
    <property type="project" value="TreeGrafter"/>
</dbReference>
<evidence type="ECO:0000256" key="2">
    <source>
        <dbReference type="ARBA" id="ARBA00018339"/>
    </source>
</evidence>
<evidence type="ECO:0000313" key="7">
    <source>
        <dbReference type="Proteomes" id="UP000504637"/>
    </source>
</evidence>
<dbReference type="GeneID" id="54361063"/>
<comment type="subcellular location">
    <subcellularLocation>
        <location evidence="5">Nucleus</location>
        <location evidence="5">Nucleolus</location>
    </subcellularLocation>
    <subcellularLocation>
        <location evidence="5">Nucleus</location>
        <location evidence="5">Nucleoplasm</location>
    </subcellularLocation>
</comment>
<evidence type="ECO:0000256" key="5">
    <source>
        <dbReference type="PIRNR" id="PIRNR017302"/>
    </source>
</evidence>
<protein>
    <recommendedName>
        <fullName evidence="2 5">Ribosome biogenesis protein NOP53</fullName>
    </recommendedName>
</protein>